<dbReference type="EMBL" id="CASHTH010004218">
    <property type="protein sequence ID" value="CAI8054906.1"/>
    <property type="molecule type" value="Genomic_DNA"/>
</dbReference>
<dbReference type="InterPro" id="IPR032466">
    <property type="entry name" value="Metal_Hydrolase"/>
</dbReference>
<reference evidence="1" key="1">
    <citation type="submission" date="2023-03" db="EMBL/GenBank/DDBJ databases">
        <authorList>
            <person name="Steffen K."/>
            <person name="Cardenas P."/>
        </authorList>
    </citation>
    <scope>NUCLEOTIDE SEQUENCE</scope>
</reference>
<dbReference type="Gene3D" id="3.20.20.140">
    <property type="entry name" value="Metal-dependent hydrolases"/>
    <property type="match status" value="1"/>
</dbReference>
<dbReference type="AlphaFoldDB" id="A0AA35TXM4"/>
<protein>
    <recommendedName>
        <fullName evidence="3">Amidohydrolase-related domain-containing protein</fullName>
    </recommendedName>
</protein>
<evidence type="ECO:0008006" key="3">
    <source>
        <dbReference type="Google" id="ProtNLM"/>
    </source>
</evidence>
<proteinExistence type="predicted"/>
<comment type="caution">
    <text evidence="1">The sequence shown here is derived from an EMBL/GenBank/DDBJ whole genome shotgun (WGS) entry which is preliminary data.</text>
</comment>
<dbReference type="Proteomes" id="UP001174909">
    <property type="component" value="Unassembled WGS sequence"/>
</dbReference>
<dbReference type="SUPFAM" id="SSF51556">
    <property type="entry name" value="Metallo-dependent hydrolases"/>
    <property type="match status" value="1"/>
</dbReference>
<name>A0AA35TXM4_GEOBA</name>
<organism evidence="1 2">
    <name type="scientific">Geodia barretti</name>
    <name type="common">Barrett's horny sponge</name>
    <dbReference type="NCBI Taxonomy" id="519541"/>
    <lineage>
        <taxon>Eukaryota</taxon>
        <taxon>Metazoa</taxon>
        <taxon>Porifera</taxon>
        <taxon>Demospongiae</taxon>
        <taxon>Heteroscleromorpha</taxon>
        <taxon>Tetractinellida</taxon>
        <taxon>Astrophorina</taxon>
        <taxon>Geodiidae</taxon>
        <taxon>Geodia</taxon>
    </lineage>
</organism>
<accession>A0AA35TXM4</accession>
<gene>
    <name evidence="1" type="ORF">GBAR_LOCUS29953</name>
</gene>
<sequence>MWAEIQNLGVPLSFHEGGRVNLPQPGDNFTTHMLYHTCTHPMGMMLAAVDIVGGGRAGALPGADGGVPGGELLVGTLAAVAAGRALRDVRVIRPSRPEDGTQRVLPRQCYLSVECDEEPAEIVSRYGLEDNVVFSTDYPHADSKYPKSVDRFMELPLSDDAKRSSCGTTAHGCTGLRYSRFRIGCLPDSLPHPEDSEAL</sequence>
<evidence type="ECO:0000313" key="1">
    <source>
        <dbReference type="EMBL" id="CAI8054906.1"/>
    </source>
</evidence>
<keyword evidence="2" id="KW-1185">Reference proteome</keyword>
<evidence type="ECO:0000313" key="2">
    <source>
        <dbReference type="Proteomes" id="UP001174909"/>
    </source>
</evidence>